<dbReference type="RefSeq" id="WP_349178745.1">
    <property type="nucleotide sequence ID" value="NZ_JBBNIB010000054.1"/>
</dbReference>
<organism evidence="2 3">
    <name type="scientific">Faecalibacterium longum</name>
    <dbReference type="NCBI Taxonomy" id="1851428"/>
    <lineage>
        <taxon>Bacteria</taxon>
        <taxon>Bacillati</taxon>
        <taxon>Bacillota</taxon>
        <taxon>Clostridia</taxon>
        <taxon>Eubacteriales</taxon>
        <taxon>Oscillospiraceae</taxon>
        <taxon>Faecalibacterium</taxon>
    </lineage>
</organism>
<feature type="compositionally biased region" description="Basic and acidic residues" evidence="1">
    <location>
        <begin position="137"/>
        <end position="156"/>
    </location>
</feature>
<reference evidence="2 3" key="1">
    <citation type="submission" date="2024-04" db="EMBL/GenBank/DDBJ databases">
        <title>Human intestinal bacterial collection.</title>
        <authorList>
            <person name="Pauvert C."/>
            <person name="Hitch T.C.A."/>
            <person name="Clavel T."/>
        </authorList>
    </citation>
    <scope>NUCLEOTIDE SEQUENCE [LARGE SCALE GENOMIC DNA]</scope>
    <source>
        <strain evidence="2 3">CLA-AA-H236</strain>
    </source>
</reference>
<name>A0ABV1IIY4_9FIRM</name>
<comment type="caution">
    <text evidence="2">The sequence shown here is derived from an EMBL/GenBank/DDBJ whole genome shotgun (WGS) entry which is preliminary data.</text>
</comment>
<dbReference type="PANTHER" id="PTHR24637:SF421">
    <property type="entry name" value="CUTICLE COLLAGEN DPY-2"/>
    <property type="match status" value="1"/>
</dbReference>
<proteinExistence type="predicted"/>
<dbReference type="PANTHER" id="PTHR24637">
    <property type="entry name" value="COLLAGEN"/>
    <property type="match status" value="1"/>
</dbReference>
<feature type="non-terminal residue" evidence="2">
    <location>
        <position position="303"/>
    </location>
</feature>
<evidence type="ECO:0000313" key="2">
    <source>
        <dbReference type="EMBL" id="MEQ2686786.1"/>
    </source>
</evidence>
<feature type="region of interest" description="Disordered" evidence="1">
    <location>
        <begin position="137"/>
        <end position="157"/>
    </location>
</feature>
<dbReference type="EMBL" id="JBBNIB010000054">
    <property type="protein sequence ID" value="MEQ2686786.1"/>
    <property type="molecule type" value="Genomic_DNA"/>
</dbReference>
<gene>
    <name evidence="2" type="ORF">AAAU72_01105</name>
</gene>
<feature type="region of interest" description="Disordered" evidence="1">
    <location>
        <begin position="180"/>
        <end position="303"/>
    </location>
</feature>
<evidence type="ECO:0000256" key="1">
    <source>
        <dbReference type="SAM" id="MobiDB-lite"/>
    </source>
</evidence>
<dbReference type="Pfam" id="PF01391">
    <property type="entry name" value="Collagen"/>
    <property type="match status" value="1"/>
</dbReference>
<protein>
    <recommendedName>
        <fullName evidence="4">Collagen-like protein</fullName>
    </recommendedName>
</protein>
<sequence length="303" mass="30657">MIEYKLSLASSGAVKAPGYEDMLRFGYNKNCGVYRLRVTAADEWKGMKLRVFWHTPEGDPPASLVENSVVEVPAFVTAVSGEGCITFEGSDDTRTITSADMRYRVAANSGTEDGTMPPLGTPAWQQLVGRVEEVGADARKSAEQARKSMKQAESEKSAAAGSAAAAAKKLKELQDGIAAGDFKGEKGDTGARGPQGNAGPQGPKGEKGDVGPTGPTGATGPQGPKGETGPQGPKGDKGDTGPQGPVGATGPQGPKGETGPAGKETKVDSTLKVSGAAADAKATGDALAGKAAASHTHNYAGSS</sequence>
<dbReference type="InterPro" id="IPR008160">
    <property type="entry name" value="Collagen"/>
</dbReference>
<keyword evidence="3" id="KW-1185">Reference proteome</keyword>
<feature type="compositionally biased region" description="Low complexity" evidence="1">
    <location>
        <begin position="275"/>
        <end position="293"/>
    </location>
</feature>
<dbReference type="Proteomes" id="UP001439984">
    <property type="component" value="Unassembled WGS sequence"/>
</dbReference>
<evidence type="ECO:0000313" key="3">
    <source>
        <dbReference type="Proteomes" id="UP001439984"/>
    </source>
</evidence>
<feature type="compositionally biased region" description="Low complexity" evidence="1">
    <location>
        <begin position="210"/>
        <end position="225"/>
    </location>
</feature>
<accession>A0ABV1IIY4</accession>
<evidence type="ECO:0008006" key="4">
    <source>
        <dbReference type="Google" id="ProtNLM"/>
    </source>
</evidence>